<comment type="caution">
    <text evidence="2">The sequence shown here is derived from an EMBL/GenBank/DDBJ whole genome shotgun (WGS) entry which is preliminary data.</text>
</comment>
<feature type="compositionally biased region" description="Low complexity" evidence="1">
    <location>
        <begin position="336"/>
        <end position="350"/>
    </location>
</feature>
<evidence type="ECO:0000313" key="3">
    <source>
        <dbReference type="Proteomes" id="UP001187734"/>
    </source>
</evidence>
<feature type="region of interest" description="Disordered" evidence="1">
    <location>
        <begin position="280"/>
        <end position="317"/>
    </location>
</feature>
<evidence type="ECO:0000256" key="1">
    <source>
        <dbReference type="SAM" id="MobiDB-lite"/>
    </source>
</evidence>
<accession>A0AAE8SMF3</accession>
<dbReference type="AlphaFoldDB" id="A0AAE8SMF3"/>
<feature type="region of interest" description="Disordered" evidence="1">
    <location>
        <begin position="331"/>
        <end position="354"/>
    </location>
</feature>
<sequence>MASTLLISASIYCLWKTTYYTPLTTLFPHFSKMCYIRVVHFTRCDTRRPAIINIATGDTIYHPLEPPAPCEHHDQFLSAECPYHGACCTPGQIHVCNVKGPQDVCRGWQAYHEIINPGYMHSSGLFSVMQLIPNWDELEMNTDLYAYEEDIRGQFFDLGAHMYEVAKRAAFIVEYLLTSETYSVEEEADMVEEHGDLYNGWITARDELAEQTEAWEILASVGCMEVCPAQILSAHPWSEVFQECLDKQIGFPQFPGLPFSWMENIERRDEILRRHPQFSQYRAPHPQPSRAGQLWQSPAPPQRSNPDGERRAEVPNEPYPGEWALILSQVAEQEDAPSSQNAASLSSSGADAPEWVIPYGQEPEMNWNEISWDGPATFIDSPLVSPHTFVQAPVEEVIEIGVSPLDVTFTDIPGNPFDDEFEVDWYADEHESAVDEELAVLQYLHVEAPTEEINFEFIPSKTVSKLKRRWSELDVVNGGAEDAMAKRSRTI</sequence>
<dbReference type="EMBL" id="ONZP01000452">
    <property type="protein sequence ID" value="SPJ85095.1"/>
    <property type="molecule type" value="Genomic_DNA"/>
</dbReference>
<organism evidence="2 3">
    <name type="scientific">Fusarium torulosum</name>
    <dbReference type="NCBI Taxonomy" id="33205"/>
    <lineage>
        <taxon>Eukaryota</taxon>
        <taxon>Fungi</taxon>
        <taxon>Dikarya</taxon>
        <taxon>Ascomycota</taxon>
        <taxon>Pezizomycotina</taxon>
        <taxon>Sordariomycetes</taxon>
        <taxon>Hypocreomycetidae</taxon>
        <taxon>Hypocreales</taxon>
        <taxon>Nectriaceae</taxon>
        <taxon>Fusarium</taxon>
    </lineage>
</organism>
<reference evidence="2" key="1">
    <citation type="submission" date="2018-03" db="EMBL/GenBank/DDBJ databases">
        <authorList>
            <person name="Guldener U."/>
        </authorList>
    </citation>
    <scope>NUCLEOTIDE SEQUENCE</scope>
</reference>
<evidence type="ECO:0000313" key="2">
    <source>
        <dbReference type="EMBL" id="SPJ85095.1"/>
    </source>
</evidence>
<gene>
    <name evidence="2" type="ORF">FTOL_10962</name>
</gene>
<protein>
    <submittedName>
        <fullName evidence="2">Uncharacterized protein</fullName>
    </submittedName>
</protein>
<dbReference type="Proteomes" id="UP001187734">
    <property type="component" value="Unassembled WGS sequence"/>
</dbReference>
<proteinExistence type="predicted"/>
<name>A0AAE8SMF3_9HYPO</name>
<keyword evidence="3" id="KW-1185">Reference proteome</keyword>